<protein>
    <submittedName>
        <fullName evidence="5">FabD/lysophospholipase-like protein</fullName>
    </submittedName>
</protein>
<gene>
    <name evidence="5" type="ORF">K469DRAFT_588797</name>
</gene>
<feature type="short sequence motif" description="GXSXG" evidence="2">
    <location>
        <begin position="264"/>
        <end position="268"/>
    </location>
</feature>
<dbReference type="Gene3D" id="3.40.1090.10">
    <property type="entry name" value="Cytosolic phospholipase A2 catalytic domain"/>
    <property type="match status" value="1"/>
</dbReference>
<evidence type="ECO:0000256" key="1">
    <source>
        <dbReference type="ARBA" id="ARBA00023098"/>
    </source>
</evidence>
<dbReference type="GO" id="GO:0016042">
    <property type="term" value="P:lipid catabolic process"/>
    <property type="evidence" value="ECO:0007669"/>
    <property type="project" value="UniProtKB-UniRule"/>
</dbReference>
<evidence type="ECO:0000259" key="4">
    <source>
        <dbReference type="PROSITE" id="PS51635"/>
    </source>
</evidence>
<dbReference type="Proteomes" id="UP000800200">
    <property type="component" value="Unassembled WGS sequence"/>
</dbReference>
<dbReference type="GO" id="GO:0016020">
    <property type="term" value="C:membrane"/>
    <property type="evidence" value="ECO:0007669"/>
    <property type="project" value="TreeGrafter"/>
</dbReference>
<name>A0A6A6DS02_9PEZI</name>
<dbReference type="EMBL" id="ML994651">
    <property type="protein sequence ID" value="KAF2181645.1"/>
    <property type="molecule type" value="Genomic_DNA"/>
</dbReference>
<reference evidence="5" key="1">
    <citation type="journal article" date="2020" name="Stud. Mycol.">
        <title>101 Dothideomycetes genomes: a test case for predicting lifestyles and emergence of pathogens.</title>
        <authorList>
            <person name="Haridas S."/>
            <person name="Albert R."/>
            <person name="Binder M."/>
            <person name="Bloem J."/>
            <person name="Labutti K."/>
            <person name="Salamov A."/>
            <person name="Andreopoulos B."/>
            <person name="Baker S."/>
            <person name="Barry K."/>
            <person name="Bills G."/>
            <person name="Bluhm B."/>
            <person name="Cannon C."/>
            <person name="Castanera R."/>
            <person name="Culley D."/>
            <person name="Daum C."/>
            <person name="Ezra D."/>
            <person name="Gonzalez J."/>
            <person name="Henrissat B."/>
            <person name="Kuo A."/>
            <person name="Liang C."/>
            <person name="Lipzen A."/>
            <person name="Lutzoni F."/>
            <person name="Magnuson J."/>
            <person name="Mondo S."/>
            <person name="Nolan M."/>
            <person name="Ohm R."/>
            <person name="Pangilinan J."/>
            <person name="Park H.-J."/>
            <person name="Ramirez L."/>
            <person name="Alfaro M."/>
            <person name="Sun H."/>
            <person name="Tritt A."/>
            <person name="Yoshinaga Y."/>
            <person name="Zwiers L.-H."/>
            <person name="Turgeon B."/>
            <person name="Goodwin S."/>
            <person name="Spatafora J."/>
            <person name="Crous P."/>
            <person name="Grigoriev I."/>
        </authorList>
    </citation>
    <scope>NUCLEOTIDE SEQUENCE</scope>
    <source>
        <strain evidence="5">CBS 207.26</strain>
    </source>
</reference>
<keyword evidence="6" id="KW-1185">Reference proteome</keyword>
<evidence type="ECO:0000313" key="6">
    <source>
        <dbReference type="Proteomes" id="UP000800200"/>
    </source>
</evidence>
<dbReference type="SUPFAM" id="SSF52151">
    <property type="entry name" value="FabD/lysophospholipase-like"/>
    <property type="match status" value="1"/>
</dbReference>
<dbReference type="InterPro" id="IPR002641">
    <property type="entry name" value="PNPLA_dom"/>
</dbReference>
<dbReference type="PANTHER" id="PTHR24185">
    <property type="entry name" value="CALCIUM-INDEPENDENT PHOSPHOLIPASE A2-GAMMA"/>
    <property type="match status" value="1"/>
</dbReference>
<feature type="active site" description="Proton acceptor" evidence="2">
    <location>
        <position position="419"/>
    </location>
</feature>
<keyword evidence="2" id="KW-0442">Lipid degradation</keyword>
<keyword evidence="2" id="KW-0378">Hydrolase</keyword>
<evidence type="ECO:0000256" key="2">
    <source>
        <dbReference type="PROSITE-ProRule" id="PRU01161"/>
    </source>
</evidence>
<feature type="domain" description="PNPLA" evidence="4">
    <location>
        <begin position="222"/>
        <end position="432"/>
    </location>
</feature>
<feature type="active site" description="Nucleophile" evidence="2">
    <location>
        <position position="266"/>
    </location>
</feature>
<dbReference type="PROSITE" id="PS51635">
    <property type="entry name" value="PNPLA"/>
    <property type="match status" value="1"/>
</dbReference>
<dbReference type="GO" id="GO:0046486">
    <property type="term" value="P:glycerolipid metabolic process"/>
    <property type="evidence" value="ECO:0007669"/>
    <property type="project" value="UniProtKB-ARBA"/>
</dbReference>
<sequence length="556" mass="62621">MSWAAVNFDFVRYSPIEKRHYFYDPAYPTAVQFFLNERWEPWDVGWVRRMAQDPDIRRIAESAEKHLIQHNYPGYIPWPQSVSHPNQLQSWSGEAPPPPSMTTGESSFSATQNFSRNLSLGLNSISPQSYGPSDSSPVSQTASGASAYQAQPTRPTSTENHGTLRSPIEDFSPIGSYNLPEPPHNPANPVDGPIPSVVPANPSDSTHRPQPPLGSRETKVLLSIDGDGLRGLSSILLVESLVNAVCSKLGRRLDPYQIFDLMGGTSTGGVLAIMLGRLRMRPHAARDAYIDISKAMFRDKLHFFRSLNLQFQSGHDDQKLEDTIKTLVGCQLEDQEELFFDNRIDSTNVFVISTQVDVGVNRPVLIRSYPTRRQAGPEIHPDPKTWEVIHATSAAPRYLNEPGPIYLDRRTVLEPGLVDYGTGKNNPIRDLFYECRKLYNYNHDMMIIVSIGTGTGFNRLAENKEMGNSVEDRLAEARVAGMKFESDMKDLITRGWLKYFRFDVPGLDDIPLEEWSHMDEIMTKTHEYLAVPNVGHEFYTCVDAIAEVLTVEHNIW</sequence>
<feature type="region of interest" description="Disordered" evidence="3">
    <location>
        <begin position="86"/>
        <end position="109"/>
    </location>
</feature>
<dbReference type="GO" id="GO:0047499">
    <property type="term" value="F:calcium-independent phospholipase A2 activity"/>
    <property type="evidence" value="ECO:0007669"/>
    <property type="project" value="TreeGrafter"/>
</dbReference>
<dbReference type="GO" id="GO:0019369">
    <property type="term" value="P:arachidonate metabolic process"/>
    <property type="evidence" value="ECO:0007669"/>
    <property type="project" value="TreeGrafter"/>
</dbReference>
<evidence type="ECO:0000313" key="5">
    <source>
        <dbReference type="EMBL" id="KAF2181645.1"/>
    </source>
</evidence>
<dbReference type="InterPro" id="IPR016035">
    <property type="entry name" value="Acyl_Trfase/lysoPLipase"/>
</dbReference>
<feature type="region of interest" description="Disordered" evidence="3">
    <location>
        <begin position="123"/>
        <end position="215"/>
    </location>
</feature>
<dbReference type="AlphaFoldDB" id="A0A6A6DS02"/>
<comment type="caution">
    <text evidence="2">Lacks conserved residue(s) required for the propagation of feature annotation.</text>
</comment>
<proteinExistence type="predicted"/>
<feature type="short sequence motif" description="GXGXXG" evidence="2">
    <location>
        <begin position="226"/>
        <end position="231"/>
    </location>
</feature>
<keyword evidence="1 2" id="KW-0443">Lipid metabolism</keyword>
<organism evidence="5 6">
    <name type="scientific">Zopfia rhizophila CBS 207.26</name>
    <dbReference type="NCBI Taxonomy" id="1314779"/>
    <lineage>
        <taxon>Eukaryota</taxon>
        <taxon>Fungi</taxon>
        <taxon>Dikarya</taxon>
        <taxon>Ascomycota</taxon>
        <taxon>Pezizomycotina</taxon>
        <taxon>Dothideomycetes</taxon>
        <taxon>Dothideomycetes incertae sedis</taxon>
        <taxon>Zopfiaceae</taxon>
        <taxon>Zopfia</taxon>
    </lineage>
</organism>
<dbReference type="Pfam" id="PF01734">
    <property type="entry name" value="Patatin"/>
    <property type="match status" value="1"/>
</dbReference>
<dbReference type="OrthoDB" id="1658288at2759"/>
<dbReference type="PANTHER" id="PTHR24185:SF4">
    <property type="entry name" value="SERINE HYDROLASE, PUTATIVE (AFU_ORTHOLOGUE AFUA_2G07870)-RELATED"/>
    <property type="match status" value="1"/>
</dbReference>
<accession>A0A6A6DS02</accession>
<feature type="compositionally biased region" description="Polar residues" evidence="3">
    <location>
        <begin position="123"/>
        <end position="163"/>
    </location>
</feature>
<evidence type="ECO:0000256" key="3">
    <source>
        <dbReference type="SAM" id="MobiDB-lite"/>
    </source>
</evidence>